<protein>
    <recommendedName>
        <fullName evidence="7">Cytochrome c-type biogenesis protein</fullName>
    </recommendedName>
</protein>
<dbReference type="Pfam" id="PF03918">
    <property type="entry name" value="CcmH"/>
    <property type="match status" value="1"/>
</dbReference>
<keyword evidence="6 7" id="KW-0408">Iron</keyword>
<comment type="function">
    <text evidence="7">Possible subunit of a heme lyase.</text>
</comment>
<dbReference type="CDD" id="cd16378">
    <property type="entry name" value="CcmH_N"/>
    <property type="match status" value="1"/>
</dbReference>
<keyword evidence="7" id="KW-0812">Transmembrane</keyword>
<dbReference type="PANTHER" id="PTHR47870">
    <property type="entry name" value="CYTOCHROME C-TYPE BIOGENESIS PROTEIN CCMH"/>
    <property type="match status" value="1"/>
</dbReference>
<accession>A0A2G1QSA2</accession>
<organism evidence="9 10">
    <name type="scientific">Zhengella mangrovi</name>
    <dbReference type="NCBI Taxonomy" id="1982044"/>
    <lineage>
        <taxon>Bacteria</taxon>
        <taxon>Pseudomonadati</taxon>
        <taxon>Pseudomonadota</taxon>
        <taxon>Alphaproteobacteria</taxon>
        <taxon>Hyphomicrobiales</taxon>
        <taxon>Notoacmeibacteraceae</taxon>
        <taxon>Zhengella</taxon>
    </lineage>
</organism>
<evidence type="ECO:0000256" key="2">
    <source>
        <dbReference type="ARBA" id="ARBA00022617"/>
    </source>
</evidence>
<evidence type="ECO:0000259" key="8">
    <source>
        <dbReference type="Pfam" id="PF03918"/>
    </source>
</evidence>
<feature type="domain" description="CcmH/CycL/Ccl2/NrfF N-terminal" evidence="8">
    <location>
        <begin position="16"/>
        <end position="155"/>
    </location>
</feature>
<sequence length="159" mass="17666">MTSRIRRLLPAFAAAAMLLLQAAPAFAVRPDEMLSDPKLEHRAREISAGLRCLVCQNQSIDDSDADLARDLRVLVRERLEKGDTNEEVVRFVVSRYGEFVLLKPRFELKTLLLWGTPVLVLLFGGALVAVSVRNRRRAAPTGLSEAENAELKKILAEGD</sequence>
<dbReference type="Gene3D" id="1.10.8.640">
    <property type="entry name" value="Cytochrome C biogenesis protein"/>
    <property type="match status" value="1"/>
</dbReference>
<feature type="transmembrane region" description="Helical" evidence="7">
    <location>
        <begin position="111"/>
        <end position="130"/>
    </location>
</feature>
<evidence type="ECO:0000313" key="10">
    <source>
        <dbReference type="Proteomes" id="UP000221168"/>
    </source>
</evidence>
<keyword evidence="10" id="KW-1185">Reference proteome</keyword>
<keyword evidence="7" id="KW-1133">Transmembrane helix</keyword>
<keyword evidence="3 7" id="KW-0479">Metal-binding</keyword>
<dbReference type="GO" id="GO:0017004">
    <property type="term" value="P:cytochrome complex assembly"/>
    <property type="evidence" value="ECO:0007669"/>
    <property type="project" value="UniProtKB-KW"/>
</dbReference>
<feature type="signal peptide" evidence="7">
    <location>
        <begin position="1"/>
        <end position="27"/>
    </location>
</feature>
<dbReference type="PANTHER" id="PTHR47870:SF1">
    <property type="entry name" value="CYTOCHROME C-TYPE BIOGENESIS PROTEIN CCMH"/>
    <property type="match status" value="1"/>
</dbReference>
<dbReference type="GO" id="GO:0005886">
    <property type="term" value="C:plasma membrane"/>
    <property type="evidence" value="ECO:0007669"/>
    <property type="project" value="TreeGrafter"/>
</dbReference>
<dbReference type="EMBL" id="PDVP01000002">
    <property type="protein sequence ID" value="PHP68340.1"/>
    <property type="molecule type" value="Genomic_DNA"/>
</dbReference>
<dbReference type="AlphaFoldDB" id="A0A2G1QSA2"/>
<evidence type="ECO:0000256" key="3">
    <source>
        <dbReference type="ARBA" id="ARBA00022723"/>
    </source>
</evidence>
<dbReference type="OrthoDB" id="9804975at2"/>
<dbReference type="Proteomes" id="UP000221168">
    <property type="component" value="Unassembled WGS sequence"/>
</dbReference>
<evidence type="ECO:0000256" key="4">
    <source>
        <dbReference type="ARBA" id="ARBA00022729"/>
    </source>
</evidence>
<evidence type="ECO:0000313" key="9">
    <source>
        <dbReference type="EMBL" id="PHP68340.1"/>
    </source>
</evidence>
<dbReference type="GO" id="GO:0046872">
    <property type="term" value="F:metal ion binding"/>
    <property type="evidence" value="ECO:0007669"/>
    <property type="project" value="UniProtKB-KW"/>
</dbReference>
<feature type="chain" id="PRO_5013425042" description="Cytochrome c-type biogenesis protein" evidence="7">
    <location>
        <begin position="28"/>
        <end position="159"/>
    </location>
</feature>
<reference evidence="9 10" key="1">
    <citation type="submission" date="2017-10" db="EMBL/GenBank/DDBJ databases">
        <title>Sedimentibacterium mangrovi gen. nov., sp. nov., a novel member of family Phyllobacteriacea isolated from mangrove sediment.</title>
        <authorList>
            <person name="Liao H."/>
            <person name="Tian Y."/>
        </authorList>
    </citation>
    <scope>NUCLEOTIDE SEQUENCE [LARGE SCALE GENOMIC DNA]</scope>
    <source>
        <strain evidence="9 10">X9-2-2</strain>
    </source>
</reference>
<keyword evidence="2 7" id="KW-0349">Heme</keyword>
<proteinExistence type="inferred from homology"/>
<keyword evidence="5" id="KW-0201">Cytochrome c-type biogenesis</keyword>
<evidence type="ECO:0000256" key="6">
    <source>
        <dbReference type="ARBA" id="ARBA00023004"/>
    </source>
</evidence>
<dbReference type="InterPro" id="IPR005616">
    <property type="entry name" value="CcmH/CycL/Ccl2/NrfF_N"/>
</dbReference>
<dbReference type="InterPro" id="IPR051263">
    <property type="entry name" value="C-type_cytochrome_biogenesis"/>
</dbReference>
<keyword evidence="4 7" id="KW-0732">Signal</keyword>
<keyword evidence="7" id="KW-0472">Membrane</keyword>
<comment type="similarity">
    <text evidence="1 7">Belongs to the CcmH/CycL/Ccl2/NrfF family.</text>
</comment>
<dbReference type="RefSeq" id="WP_099305120.1">
    <property type="nucleotide sequence ID" value="NZ_PDVP01000002.1"/>
</dbReference>
<evidence type="ECO:0000256" key="5">
    <source>
        <dbReference type="ARBA" id="ARBA00022748"/>
    </source>
</evidence>
<evidence type="ECO:0000256" key="7">
    <source>
        <dbReference type="RuleBase" id="RU364112"/>
    </source>
</evidence>
<evidence type="ECO:0000256" key="1">
    <source>
        <dbReference type="ARBA" id="ARBA00010342"/>
    </source>
</evidence>
<gene>
    <name evidence="9" type="ORF">CSC94_06750</name>
</gene>
<name>A0A2G1QSA2_9HYPH</name>
<comment type="caution">
    <text evidence="9">The sequence shown here is derived from an EMBL/GenBank/DDBJ whole genome shotgun (WGS) entry which is preliminary data.</text>
</comment>
<dbReference type="InterPro" id="IPR038297">
    <property type="entry name" value="CcmH/CycL/NrfF/Ccl2_sf"/>
</dbReference>